<dbReference type="RefSeq" id="WP_249514295.1">
    <property type="nucleotide sequence ID" value="NZ_CP093366.1"/>
</dbReference>
<evidence type="ECO:0000313" key="2">
    <source>
        <dbReference type="Proteomes" id="UP000831495"/>
    </source>
</evidence>
<dbReference type="Pfam" id="PF07997">
    <property type="entry name" value="DUF1694"/>
    <property type="match status" value="1"/>
</dbReference>
<gene>
    <name evidence="1" type="ORF">MOO45_07500</name>
</gene>
<keyword evidence="2" id="KW-1185">Reference proteome</keyword>
<dbReference type="SUPFAM" id="SSF160515">
    <property type="entry name" value="YueI-like"/>
    <property type="match status" value="1"/>
</dbReference>
<dbReference type="EMBL" id="CP093366">
    <property type="protein sequence ID" value="UQS82025.1"/>
    <property type="molecule type" value="Genomic_DNA"/>
</dbReference>
<dbReference type="InterPro" id="IPR012543">
    <property type="entry name" value="DUF1694"/>
</dbReference>
<dbReference type="Proteomes" id="UP000831495">
    <property type="component" value="Chromosome"/>
</dbReference>
<proteinExistence type="predicted"/>
<dbReference type="InterPro" id="IPR029064">
    <property type="entry name" value="Ribosomal_eL30-like_sf"/>
</dbReference>
<dbReference type="Gene3D" id="3.30.1330.30">
    <property type="match status" value="1"/>
</dbReference>
<accession>A0ABY4P8I8</accession>
<name>A0ABY4P8I8_9LACO</name>
<protein>
    <submittedName>
        <fullName evidence="1">YueI family protein</fullName>
    </submittedName>
</protein>
<evidence type="ECO:0000313" key="1">
    <source>
        <dbReference type="EMBL" id="UQS82025.1"/>
    </source>
</evidence>
<organism evidence="1 2">
    <name type="scientific">Bombilactobacillus folatiphilus</name>
    <dbReference type="NCBI Taxonomy" id="2923362"/>
    <lineage>
        <taxon>Bacteria</taxon>
        <taxon>Bacillati</taxon>
        <taxon>Bacillota</taxon>
        <taxon>Bacilli</taxon>
        <taxon>Lactobacillales</taxon>
        <taxon>Lactobacillaceae</taxon>
        <taxon>Bombilactobacillus</taxon>
    </lineage>
</organism>
<sequence length="126" mass="14691">MTNVEDYLKQNVFGTPQLKPDEKRKFLGNFQDRVALALTIAQIRNPQNLQMVEKVMRQYPQYHLYLSDRLSTTYRKPLVQLAVKLQYSFTIIAQQKMRTKTQPVTDQEMGLVIADAQQAIHKPLLI</sequence>
<reference evidence="1" key="1">
    <citation type="journal article" date="2022" name="Int. J. Syst. Evol. Microbiol.">
        <title>Apilactobacillus apisilvae sp. nov., Nicolia spurrieriana gen. nov. sp. nov., Bombilactobacillus folatiphilus sp. nov. and Bombilactobacillus thymidiniphilus sp. nov., four new lactic acid bacterial isolates from stingless bees Tetragonula carbonaria and Austroplebeia australis.</title>
        <authorList>
            <person name="Oliphant S.A."/>
            <person name="Watson-Haigh N.S."/>
            <person name="Sumby K.M."/>
            <person name="Gardner J."/>
            <person name="Groom S."/>
            <person name="Jiranek V."/>
        </authorList>
    </citation>
    <scope>NUCLEOTIDE SEQUENCE</scope>
    <source>
        <strain evidence="1">SG4_D2</strain>
    </source>
</reference>